<dbReference type="PRINTS" id="PR01490">
    <property type="entry name" value="RTXTOXIND"/>
</dbReference>
<dbReference type="PANTHER" id="PTHR30386:SF26">
    <property type="entry name" value="TRANSPORT PROTEIN COMB"/>
    <property type="match status" value="1"/>
</dbReference>
<dbReference type="EMBL" id="SGWV01000008">
    <property type="protein sequence ID" value="RZS56883.1"/>
    <property type="molecule type" value="Genomic_DNA"/>
</dbReference>
<evidence type="ECO:0000256" key="7">
    <source>
        <dbReference type="ARBA" id="ARBA00022989"/>
    </source>
</evidence>
<evidence type="ECO:0000256" key="9">
    <source>
        <dbReference type="RuleBase" id="RU365093"/>
    </source>
</evidence>
<name>A0A4Q7LRD0_9BURK</name>
<evidence type="ECO:0000259" key="11">
    <source>
        <dbReference type="Pfam" id="PF25917"/>
    </source>
</evidence>
<dbReference type="OrthoDB" id="9775513at2"/>
<dbReference type="RefSeq" id="WP_130481304.1">
    <property type="nucleotide sequence ID" value="NZ_SGWV01000008.1"/>
</dbReference>
<dbReference type="AlphaFoldDB" id="A0A4Q7LRD0"/>
<evidence type="ECO:0000313" key="14">
    <source>
        <dbReference type="Proteomes" id="UP000293433"/>
    </source>
</evidence>
<evidence type="ECO:0000256" key="10">
    <source>
        <dbReference type="SAM" id="MobiDB-lite"/>
    </source>
</evidence>
<keyword evidence="8" id="KW-0472">Membrane</keyword>
<dbReference type="InterPro" id="IPR058982">
    <property type="entry name" value="Beta-barrel_AprE"/>
</dbReference>
<reference evidence="13 14" key="1">
    <citation type="submission" date="2019-02" db="EMBL/GenBank/DDBJ databases">
        <title>Genomic Encyclopedia of Type Strains, Phase IV (KMG-IV): sequencing the most valuable type-strain genomes for metagenomic binning, comparative biology and taxonomic classification.</title>
        <authorList>
            <person name="Goeker M."/>
        </authorList>
    </citation>
    <scope>NUCLEOTIDE SEQUENCE [LARGE SCALE GENOMIC DNA]</scope>
    <source>
        <strain evidence="13 14">DSM 10617</strain>
    </source>
</reference>
<comment type="similarity">
    <text evidence="2 9">Belongs to the membrane fusion protein (MFP) (TC 8.A.1) family.</text>
</comment>
<keyword evidence="3 9" id="KW-0813">Transport</keyword>
<keyword evidence="5 9" id="KW-0997">Cell inner membrane</keyword>
<evidence type="ECO:0000256" key="8">
    <source>
        <dbReference type="ARBA" id="ARBA00023136"/>
    </source>
</evidence>
<proteinExistence type="inferred from homology"/>
<dbReference type="GO" id="GO:0015031">
    <property type="term" value="P:protein transport"/>
    <property type="evidence" value="ECO:0007669"/>
    <property type="project" value="InterPro"/>
</dbReference>
<evidence type="ECO:0000256" key="1">
    <source>
        <dbReference type="ARBA" id="ARBA00004377"/>
    </source>
</evidence>
<evidence type="ECO:0000256" key="2">
    <source>
        <dbReference type="ARBA" id="ARBA00009477"/>
    </source>
</evidence>
<evidence type="ECO:0000256" key="6">
    <source>
        <dbReference type="ARBA" id="ARBA00022692"/>
    </source>
</evidence>
<feature type="domain" description="AprE-like beta-barrel" evidence="12">
    <location>
        <begin position="425"/>
        <end position="518"/>
    </location>
</feature>
<dbReference type="NCBIfam" id="TIGR01843">
    <property type="entry name" value="type_I_hlyD"/>
    <property type="match status" value="1"/>
</dbReference>
<accession>A0A4Q7LRD0</accession>
<dbReference type="InterPro" id="IPR058625">
    <property type="entry name" value="MdtA-like_BSH"/>
</dbReference>
<dbReference type="Gene3D" id="2.40.30.170">
    <property type="match status" value="1"/>
</dbReference>
<protein>
    <recommendedName>
        <fullName evidence="9">Membrane fusion protein (MFP) family protein</fullName>
    </recommendedName>
</protein>
<dbReference type="PANTHER" id="PTHR30386">
    <property type="entry name" value="MEMBRANE FUSION SUBUNIT OF EMRAB-TOLC MULTIDRUG EFFLUX PUMP"/>
    <property type="match status" value="1"/>
</dbReference>
<evidence type="ECO:0000256" key="3">
    <source>
        <dbReference type="ARBA" id="ARBA00022448"/>
    </source>
</evidence>
<comment type="caution">
    <text evidence="13">The sequence shown here is derived from an EMBL/GenBank/DDBJ whole genome shotgun (WGS) entry which is preliminary data.</text>
</comment>
<dbReference type="GO" id="GO:0005886">
    <property type="term" value="C:plasma membrane"/>
    <property type="evidence" value="ECO:0007669"/>
    <property type="project" value="UniProtKB-SubCell"/>
</dbReference>
<dbReference type="Gene3D" id="2.40.50.100">
    <property type="match status" value="1"/>
</dbReference>
<feature type="region of interest" description="Disordered" evidence="10">
    <location>
        <begin position="92"/>
        <end position="111"/>
    </location>
</feature>
<keyword evidence="6" id="KW-0812">Transmembrane</keyword>
<dbReference type="InterPro" id="IPR010129">
    <property type="entry name" value="T1SS_HlyD"/>
</dbReference>
<feature type="region of interest" description="Disordered" evidence="10">
    <location>
        <begin position="32"/>
        <end position="79"/>
    </location>
</feature>
<feature type="domain" description="Multidrug resistance protein MdtA-like barrel-sandwich hybrid" evidence="11">
    <location>
        <begin position="213"/>
        <end position="401"/>
    </location>
</feature>
<dbReference type="Pfam" id="PF26002">
    <property type="entry name" value="Beta-barrel_AprE"/>
    <property type="match status" value="1"/>
</dbReference>
<keyword evidence="4 9" id="KW-1003">Cell membrane</keyword>
<gene>
    <name evidence="13" type="ORF">EV685_1438</name>
</gene>
<comment type="subcellular location">
    <subcellularLocation>
        <location evidence="1 9">Cell inner membrane</location>
        <topology evidence="1 9">Single-pass membrane protein</topology>
    </subcellularLocation>
</comment>
<evidence type="ECO:0000256" key="4">
    <source>
        <dbReference type="ARBA" id="ARBA00022475"/>
    </source>
</evidence>
<evidence type="ECO:0000256" key="5">
    <source>
        <dbReference type="ARBA" id="ARBA00022519"/>
    </source>
</evidence>
<evidence type="ECO:0000313" key="13">
    <source>
        <dbReference type="EMBL" id="RZS56883.1"/>
    </source>
</evidence>
<evidence type="ECO:0000259" key="12">
    <source>
        <dbReference type="Pfam" id="PF26002"/>
    </source>
</evidence>
<sequence>MAFKLSLPQPGAWFAALAQRAPWRRKVVAEPVDAASAAPRPALSAPAPAATPTAERPQVGTRRNGPGRRATDQARQEPAMGLEADLAALRRGERRPPPGIDMPGEDAQTPGLAMPRAGDRGWGAYSAERDYKDDVRPDRLGQVRPGDEDFLQGLKAARAVEATPGALWPLWLLALIVACALGWAALAKVDVITRAEGKVVPDAREQVIASLEGGILRALHVREGDLVEAGQELAQLDPTRFAAVQNEGQARQVALRGTAARLAAEANGRALVFPADVRNDPSVVAAETEAYDARRRLLEEAAAVIRRSIGLIDRELGTAEALASQGLMSDVEVMRLRRQRNDLQMQVQERVNRFRQDASTELLRVRTELAQLGEQQIAKDDQLKRTTLTSPLRGIVKNIRIATLGGIVGPGAPILEIVPLTDRVLIEARIKPADIGFVRAGLQAEVKLSAYDYYTYGGLKGTIEYLSPDALGDERAGGPDNTYYRARIRTDAATLRGKDDKPLPVLPGMTAAIEIRTGDRSVMHFLLKPMMKGTEAFRER</sequence>
<dbReference type="InterPro" id="IPR050739">
    <property type="entry name" value="MFP"/>
</dbReference>
<dbReference type="Proteomes" id="UP000293433">
    <property type="component" value="Unassembled WGS sequence"/>
</dbReference>
<keyword evidence="14" id="KW-1185">Reference proteome</keyword>
<organism evidence="13 14">
    <name type="scientific">Sphaerotilus mobilis</name>
    <dbReference type="NCBI Taxonomy" id="47994"/>
    <lineage>
        <taxon>Bacteria</taxon>
        <taxon>Pseudomonadati</taxon>
        <taxon>Pseudomonadota</taxon>
        <taxon>Betaproteobacteria</taxon>
        <taxon>Burkholderiales</taxon>
        <taxon>Sphaerotilaceae</taxon>
        <taxon>Sphaerotilus</taxon>
    </lineage>
</organism>
<feature type="compositionally biased region" description="Low complexity" evidence="10">
    <location>
        <begin position="34"/>
        <end position="57"/>
    </location>
</feature>
<dbReference type="SUPFAM" id="SSF111369">
    <property type="entry name" value="HlyD-like secretion proteins"/>
    <property type="match status" value="1"/>
</dbReference>
<keyword evidence="7" id="KW-1133">Transmembrane helix</keyword>
<dbReference type="Pfam" id="PF25917">
    <property type="entry name" value="BSH_RND"/>
    <property type="match status" value="1"/>
</dbReference>